<dbReference type="Proteomes" id="UP000316628">
    <property type="component" value="Unassembled WGS sequence"/>
</dbReference>
<dbReference type="AlphaFoldDB" id="A0A543J754"/>
<sequence length="258" mass="26880">MGLLPRVTTVACLGLSLTSCGLPGESAPGDADTDRRSTTLADAIGYPRQPDAAGLVRAALATPLGKSPSFGVLVAEDLPHGTPEEPMAHLVWRIHVDAFDSGWKRTPAFDACYDVEFNYYGPVAQPSRILCPDGATPIAPPPPLPDRNIPSEFAPALEAALGALPATPGEAEVRAALATGLPTPPVNPETDLAGVPPRVDVRVRGSDVGVALFAHTGGDGKDCMMGRRLGGEVRVWSLNWRDLGPLEKPCTPEAALGS</sequence>
<proteinExistence type="predicted"/>
<protein>
    <recommendedName>
        <fullName evidence="3">Lipoprotein</fullName>
    </recommendedName>
</protein>
<gene>
    <name evidence="1" type="ORF">FHX81_0935</name>
</gene>
<evidence type="ECO:0008006" key="3">
    <source>
        <dbReference type="Google" id="ProtNLM"/>
    </source>
</evidence>
<name>A0A543J754_9PSEU</name>
<keyword evidence="2" id="KW-1185">Reference proteome</keyword>
<dbReference type="OrthoDB" id="3679620at2"/>
<dbReference type="PROSITE" id="PS51257">
    <property type="entry name" value="PROKAR_LIPOPROTEIN"/>
    <property type="match status" value="1"/>
</dbReference>
<comment type="caution">
    <text evidence="1">The sequence shown here is derived from an EMBL/GenBank/DDBJ whole genome shotgun (WGS) entry which is preliminary data.</text>
</comment>
<organism evidence="1 2">
    <name type="scientific">Saccharothrix saharensis</name>
    <dbReference type="NCBI Taxonomy" id="571190"/>
    <lineage>
        <taxon>Bacteria</taxon>
        <taxon>Bacillati</taxon>
        <taxon>Actinomycetota</taxon>
        <taxon>Actinomycetes</taxon>
        <taxon>Pseudonocardiales</taxon>
        <taxon>Pseudonocardiaceae</taxon>
        <taxon>Saccharothrix</taxon>
    </lineage>
</organism>
<evidence type="ECO:0000313" key="1">
    <source>
        <dbReference type="EMBL" id="TQM78660.1"/>
    </source>
</evidence>
<reference evidence="1 2" key="1">
    <citation type="submission" date="2019-06" db="EMBL/GenBank/DDBJ databases">
        <title>Sequencing the genomes of 1000 actinobacteria strains.</title>
        <authorList>
            <person name="Klenk H.-P."/>
        </authorList>
    </citation>
    <scope>NUCLEOTIDE SEQUENCE [LARGE SCALE GENOMIC DNA]</scope>
    <source>
        <strain evidence="1 2">DSM 45456</strain>
    </source>
</reference>
<dbReference type="EMBL" id="VFPP01000001">
    <property type="protein sequence ID" value="TQM78660.1"/>
    <property type="molecule type" value="Genomic_DNA"/>
</dbReference>
<evidence type="ECO:0000313" key="2">
    <source>
        <dbReference type="Proteomes" id="UP000316628"/>
    </source>
</evidence>
<accession>A0A543J754</accession>
<dbReference type="RefSeq" id="WP_141975364.1">
    <property type="nucleotide sequence ID" value="NZ_VFPP01000001.1"/>
</dbReference>